<dbReference type="Gene3D" id="3.10.490.10">
    <property type="entry name" value="Gamma-glutamyl cyclotransferase-like"/>
    <property type="match status" value="1"/>
</dbReference>
<dbReference type="EMBL" id="FNLO01000001">
    <property type="protein sequence ID" value="SDV46713.1"/>
    <property type="molecule type" value="Genomic_DNA"/>
</dbReference>
<keyword evidence="2" id="KW-0808">Transferase</keyword>
<dbReference type="Pfam" id="PF06094">
    <property type="entry name" value="GGACT"/>
    <property type="match status" value="1"/>
</dbReference>
<dbReference type="InterPro" id="IPR036568">
    <property type="entry name" value="GGCT-like_sf"/>
</dbReference>
<gene>
    <name evidence="2" type="ORF">SAMN05216551_101569</name>
</gene>
<dbReference type="OrthoDB" id="8538589at2"/>
<dbReference type="InterPro" id="IPR013024">
    <property type="entry name" value="GGCT-like"/>
</dbReference>
<dbReference type="InterPro" id="IPR009288">
    <property type="entry name" value="AIG2-like_dom"/>
</dbReference>
<evidence type="ECO:0000313" key="2">
    <source>
        <dbReference type="EMBL" id="SDV46713.1"/>
    </source>
</evidence>
<feature type="domain" description="Gamma-glutamylcyclotransferase AIG2-like" evidence="1">
    <location>
        <begin position="9"/>
        <end position="143"/>
    </location>
</feature>
<protein>
    <submittedName>
        <fullName evidence="2">Uncharacterized conserved protein YtfP, gamma-glutamylcyclotransferase (GGCT)/AIG2-like family</fullName>
    </submittedName>
</protein>
<accession>A0A1H2PK42</accession>
<dbReference type="CDD" id="cd06661">
    <property type="entry name" value="GGCT_like"/>
    <property type="match status" value="1"/>
</dbReference>
<dbReference type="RefSeq" id="WP_091904317.1">
    <property type="nucleotide sequence ID" value="NZ_FNLO01000001.1"/>
</dbReference>
<evidence type="ECO:0000313" key="3">
    <source>
        <dbReference type="Proteomes" id="UP000243719"/>
    </source>
</evidence>
<sequence length="171" mass="17913">MPEHTLVDLFVYGTLREGECNDLAVAAATHSLPAPIALGRGALPGTLVDFGAWPGMLAAQDVGVSSAAAAGMVRGEVYRIDVRLLPVVDAIEGYDASAPQRPSCFVRRVAAVAVVDGVRPCQFYPVDPAFAVGKPPIAGGDWVAYRRARDSQGMAARTLPDGASPSQTRRP</sequence>
<name>A0A1H2PK42_9BURK</name>
<organism evidence="2 3">
    <name type="scientific">Chitinasiproducens palmae</name>
    <dbReference type="NCBI Taxonomy" id="1770053"/>
    <lineage>
        <taxon>Bacteria</taxon>
        <taxon>Pseudomonadati</taxon>
        <taxon>Pseudomonadota</taxon>
        <taxon>Betaproteobacteria</taxon>
        <taxon>Burkholderiales</taxon>
        <taxon>Burkholderiaceae</taxon>
        <taxon>Chitinasiproducens</taxon>
    </lineage>
</organism>
<dbReference type="GO" id="GO:0016740">
    <property type="term" value="F:transferase activity"/>
    <property type="evidence" value="ECO:0007669"/>
    <property type="project" value="UniProtKB-KW"/>
</dbReference>
<dbReference type="STRING" id="1770053.SAMN05216551_101569"/>
<keyword evidence="3" id="KW-1185">Reference proteome</keyword>
<evidence type="ECO:0000259" key="1">
    <source>
        <dbReference type="Pfam" id="PF06094"/>
    </source>
</evidence>
<dbReference type="SUPFAM" id="SSF110857">
    <property type="entry name" value="Gamma-glutamyl cyclotransferase-like"/>
    <property type="match status" value="1"/>
</dbReference>
<dbReference type="AlphaFoldDB" id="A0A1H2PK42"/>
<reference evidence="3" key="1">
    <citation type="submission" date="2016-09" db="EMBL/GenBank/DDBJ databases">
        <authorList>
            <person name="Varghese N."/>
            <person name="Submissions S."/>
        </authorList>
    </citation>
    <scope>NUCLEOTIDE SEQUENCE [LARGE SCALE GENOMIC DNA]</scope>
    <source>
        <strain evidence="3">JS23</strain>
    </source>
</reference>
<dbReference type="Proteomes" id="UP000243719">
    <property type="component" value="Unassembled WGS sequence"/>
</dbReference>
<proteinExistence type="predicted"/>